<sequence>MHLIDTYKQKVERERPLITTRSCLTSINLHCGKISVHGHIVRYRAFRDVLDDDKDPETTRAGPPNQSHPVPKRASATSTAINAVDLDFQPPPPLLSRPSVPHHLKYYRTFVSRRTRMHPLPRSEPPHTSYGLWADVCPGDWIRGETEPKGRPLKWETHEVRQGTSRIDSFLLNHSLLPPSLIHQAQFAHRPFRLHALPPLIANTNTSPPLTSKPPRTEANIGTGKIAGTGVVGTSRHGGKQQHELALLFDARRRALHLLSTRALRRGRSTAANTSSAARPSAARVDGQVLHPVVVAFVEAGQSAPAPAPARTCCLCFRCPAGPKLTFHPLALSPYAPAPAASISPDFHYKEHHHDRPPLPPFDPTASNSNRRNQRRTSSPPFPPSPPHLSLPHHGSQLAVHVT</sequence>
<organism evidence="2 3">
    <name type="scientific">Galerina marginata (strain CBS 339.88)</name>
    <dbReference type="NCBI Taxonomy" id="685588"/>
    <lineage>
        <taxon>Eukaryota</taxon>
        <taxon>Fungi</taxon>
        <taxon>Dikarya</taxon>
        <taxon>Basidiomycota</taxon>
        <taxon>Agaricomycotina</taxon>
        <taxon>Agaricomycetes</taxon>
        <taxon>Agaricomycetidae</taxon>
        <taxon>Agaricales</taxon>
        <taxon>Agaricineae</taxon>
        <taxon>Strophariaceae</taxon>
        <taxon>Galerina</taxon>
    </lineage>
</organism>
<dbReference type="AlphaFoldDB" id="A0A067SJE6"/>
<keyword evidence="3" id="KW-1185">Reference proteome</keyword>
<reference evidence="3" key="1">
    <citation type="journal article" date="2014" name="Proc. Natl. Acad. Sci. U.S.A.">
        <title>Extensive sampling of basidiomycete genomes demonstrates inadequacy of the white-rot/brown-rot paradigm for wood decay fungi.</title>
        <authorList>
            <person name="Riley R."/>
            <person name="Salamov A.A."/>
            <person name="Brown D.W."/>
            <person name="Nagy L.G."/>
            <person name="Floudas D."/>
            <person name="Held B.W."/>
            <person name="Levasseur A."/>
            <person name="Lombard V."/>
            <person name="Morin E."/>
            <person name="Otillar R."/>
            <person name="Lindquist E.A."/>
            <person name="Sun H."/>
            <person name="LaButti K.M."/>
            <person name="Schmutz J."/>
            <person name="Jabbour D."/>
            <person name="Luo H."/>
            <person name="Baker S.E."/>
            <person name="Pisabarro A.G."/>
            <person name="Walton J.D."/>
            <person name="Blanchette R.A."/>
            <person name="Henrissat B."/>
            <person name="Martin F."/>
            <person name="Cullen D."/>
            <person name="Hibbett D.S."/>
            <person name="Grigoriev I.V."/>
        </authorList>
    </citation>
    <scope>NUCLEOTIDE SEQUENCE [LARGE SCALE GENOMIC DNA]</scope>
    <source>
        <strain evidence="3">CBS 339.88</strain>
    </source>
</reference>
<evidence type="ECO:0000256" key="1">
    <source>
        <dbReference type="SAM" id="MobiDB-lite"/>
    </source>
</evidence>
<feature type="compositionally biased region" description="Pro residues" evidence="1">
    <location>
        <begin position="380"/>
        <end position="389"/>
    </location>
</feature>
<dbReference type="HOGENOM" id="CLU_683427_0_0_1"/>
<proteinExistence type="predicted"/>
<accession>A0A067SJE6</accession>
<feature type="region of interest" description="Disordered" evidence="1">
    <location>
        <begin position="348"/>
        <end position="403"/>
    </location>
</feature>
<feature type="compositionally biased region" description="Low complexity" evidence="1">
    <location>
        <begin position="367"/>
        <end position="379"/>
    </location>
</feature>
<evidence type="ECO:0000313" key="3">
    <source>
        <dbReference type="Proteomes" id="UP000027222"/>
    </source>
</evidence>
<gene>
    <name evidence="2" type="ORF">GALMADRAFT_144081</name>
</gene>
<protein>
    <submittedName>
        <fullName evidence="2">Uncharacterized protein</fullName>
    </submittedName>
</protein>
<evidence type="ECO:0000313" key="2">
    <source>
        <dbReference type="EMBL" id="KDR70996.1"/>
    </source>
</evidence>
<dbReference type="EMBL" id="KL142394">
    <property type="protein sequence ID" value="KDR70996.1"/>
    <property type="molecule type" value="Genomic_DNA"/>
</dbReference>
<feature type="region of interest" description="Disordered" evidence="1">
    <location>
        <begin position="52"/>
        <end position="77"/>
    </location>
</feature>
<name>A0A067SJE6_GALM3</name>
<feature type="region of interest" description="Disordered" evidence="1">
    <location>
        <begin position="205"/>
        <end position="224"/>
    </location>
</feature>
<dbReference type="Proteomes" id="UP000027222">
    <property type="component" value="Unassembled WGS sequence"/>
</dbReference>
<feature type="compositionally biased region" description="Basic and acidic residues" evidence="1">
    <location>
        <begin position="348"/>
        <end position="357"/>
    </location>
</feature>